<sequence length="44" mass="4782">MASHVRHMIPALSLLARTTPIVSTSPTLLTSVCVRLAIQVRIVK</sequence>
<gene>
    <name evidence="1" type="ORF">TTEB3V08_LOCUS12121</name>
</gene>
<organism evidence="1">
    <name type="scientific">Timema tahoe</name>
    <dbReference type="NCBI Taxonomy" id="61484"/>
    <lineage>
        <taxon>Eukaryota</taxon>
        <taxon>Metazoa</taxon>
        <taxon>Ecdysozoa</taxon>
        <taxon>Arthropoda</taxon>
        <taxon>Hexapoda</taxon>
        <taxon>Insecta</taxon>
        <taxon>Pterygota</taxon>
        <taxon>Neoptera</taxon>
        <taxon>Polyneoptera</taxon>
        <taxon>Phasmatodea</taxon>
        <taxon>Timematodea</taxon>
        <taxon>Timematoidea</taxon>
        <taxon>Timematidae</taxon>
        <taxon>Timema</taxon>
    </lineage>
</organism>
<name>A0A7R9ITJ2_9NEOP</name>
<proteinExistence type="predicted"/>
<protein>
    <submittedName>
        <fullName evidence="1">Uncharacterized protein</fullName>
    </submittedName>
</protein>
<dbReference type="EMBL" id="OE011865">
    <property type="protein sequence ID" value="CAD7464242.1"/>
    <property type="molecule type" value="Genomic_DNA"/>
</dbReference>
<accession>A0A7R9ITJ2</accession>
<reference evidence="1" key="1">
    <citation type="submission" date="2020-11" db="EMBL/GenBank/DDBJ databases">
        <authorList>
            <person name="Tran Van P."/>
        </authorList>
    </citation>
    <scope>NUCLEOTIDE SEQUENCE</scope>
</reference>
<evidence type="ECO:0000313" key="1">
    <source>
        <dbReference type="EMBL" id="CAD7464242.1"/>
    </source>
</evidence>
<dbReference type="AlphaFoldDB" id="A0A7R9ITJ2"/>